<accession>A0ABR1WWH2</accession>
<sequence>MVDIHDNSDITIAATSAGDDSAGLFSQDRSGVTALPLPTQPSMSSFSSTIWVRQKLPHIMDQTHTAANRAPLLSRGWVLQERLLAPRVLHFCGTELVWECRQWTICECGALESGDGWKQSFAFQKQTLASIQGIPQDKAANVSEEGSQEDTEEYLEELILPSQYGWYENGECNHSEDEDVAAPKSTRRRHGNKEPLDCNGRWHGVVEQFSRLIPNRQSDCLPALSGLARRCGHVPADYLAGLWASTLDFDILWRVDKLEEGAIRPATYRAPSWSWACVTTPVDYWGAVELIKHLDLPALLETIHGFGRVSAMFTTETVEFVMPGKRSPGDLSWSSGVVLKGRNPFGEVTSGRLCVKGTLIAATLEYTYHRQGRAKHWHWTGSSST</sequence>
<dbReference type="Proteomes" id="UP001480595">
    <property type="component" value="Unassembled WGS sequence"/>
</dbReference>
<protein>
    <recommendedName>
        <fullName evidence="3">Heterokaryon incompatibility domain-containing protein</fullName>
    </recommendedName>
</protein>
<gene>
    <name evidence="1" type="ORF">PG994_002480</name>
</gene>
<proteinExistence type="predicted"/>
<evidence type="ECO:0000313" key="2">
    <source>
        <dbReference type="Proteomes" id="UP001480595"/>
    </source>
</evidence>
<dbReference type="PANTHER" id="PTHR33112:SF13">
    <property type="entry name" value="HETEROKARYON INCOMPATIBILITY DOMAIN-CONTAINING PROTEIN"/>
    <property type="match status" value="1"/>
</dbReference>
<dbReference type="RefSeq" id="XP_066722030.1">
    <property type="nucleotide sequence ID" value="XM_066853889.1"/>
</dbReference>
<reference evidence="1 2" key="1">
    <citation type="submission" date="2023-01" db="EMBL/GenBank/DDBJ databases">
        <title>Analysis of 21 Apiospora genomes using comparative genomics revels a genus with tremendous synthesis potential of carbohydrate active enzymes and secondary metabolites.</title>
        <authorList>
            <person name="Sorensen T."/>
        </authorList>
    </citation>
    <scope>NUCLEOTIDE SEQUENCE [LARGE SCALE GENOMIC DNA]</scope>
    <source>
        <strain evidence="1 2">CBS 135458</strain>
    </source>
</reference>
<organism evidence="1 2">
    <name type="scientific">Apiospora phragmitis</name>
    <dbReference type="NCBI Taxonomy" id="2905665"/>
    <lineage>
        <taxon>Eukaryota</taxon>
        <taxon>Fungi</taxon>
        <taxon>Dikarya</taxon>
        <taxon>Ascomycota</taxon>
        <taxon>Pezizomycotina</taxon>
        <taxon>Sordariomycetes</taxon>
        <taxon>Xylariomycetidae</taxon>
        <taxon>Amphisphaeriales</taxon>
        <taxon>Apiosporaceae</taxon>
        <taxon>Apiospora</taxon>
    </lineage>
</organism>
<comment type="caution">
    <text evidence="1">The sequence shown here is derived from an EMBL/GenBank/DDBJ whole genome shotgun (WGS) entry which is preliminary data.</text>
</comment>
<keyword evidence="2" id="KW-1185">Reference proteome</keyword>
<evidence type="ECO:0000313" key="1">
    <source>
        <dbReference type="EMBL" id="KAK8087506.1"/>
    </source>
</evidence>
<name>A0ABR1WWH2_9PEZI</name>
<dbReference type="PANTHER" id="PTHR33112">
    <property type="entry name" value="DOMAIN PROTEIN, PUTATIVE-RELATED"/>
    <property type="match status" value="1"/>
</dbReference>
<dbReference type="GeneID" id="92086952"/>
<evidence type="ECO:0008006" key="3">
    <source>
        <dbReference type="Google" id="ProtNLM"/>
    </source>
</evidence>
<dbReference type="EMBL" id="JAQQWL010000002">
    <property type="protein sequence ID" value="KAK8087506.1"/>
    <property type="molecule type" value="Genomic_DNA"/>
</dbReference>